<dbReference type="PANTHER" id="PTHR34988:SF1">
    <property type="entry name" value="DNA-BINDING PROTEIN"/>
    <property type="match status" value="1"/>
</dbReference>
<comment type="caution">
    <text evidence="2">The sequence shown here is derived from an EMBL/GenBank/DDBJ whole genome shotgun (WGS) entry which is preliminary data.</text>
</comment>
<reference evidence="2" key="2">
    <citation type="submission" date="2023-05" db="EMBL/GenBank/DDBJ databases">
        <authorList>
            <person name="Fouks B."/>
        </authorList>
    </citation>
    <scope>NUCLEOTIDE SEQUENCE</scope>
    <source>
        <strain evidence="2">Stay&amp;Tobe</strain>
        <tissue evidence="2">Testes</tissue>
    </source>
</reference>
<name>A0AAD8ELA1_DIPPU</name>
<accession>A0AAD8ELA1</accession>
<dbReference type="EMBL" id="JASPKZ010003052">
    <property type="protein sequence ID" value="KAJ9594326.1"/>
    <property type="molecule type" value="Genomic_DNA"/>
</dbReference>
<feature type="domain" description="PPC" evidence="1">
    <location>
        <begin position="9"/>
        <end position="154"/>
    </location>
</feature>
<dbReference type="AlphaFoldDB" id="A0AAD8ELA1"/>
<dbReference type="CDD" id="cd11378">
    <property type="entry name" value="DUF296"/>
    <property type="match status" value="1"/>
</dbReference>
<dbReference type="InterPro" id="IPR005175">
    <property type="entry name" value="PPC_dom"/>
</dbReference>
<gene>
    <name evidence="2" type="ORF">L9F63_014243</name>
</gene>
<dbReference type="PANTHER" id="PTHR34988">
    <property type="entry name" value="PROTEIN, PUTATIVE-RELATED"/>
    <property type="match status" value="1"/>
</dbReference>
<organism evidence="2 3">
    <name type="scientific">Diploptera punctata</name>
    <name type="common">Pacific beetle cockroach</name>
    <dbReference type="NCBI Taxonomy" id="6984"/>
    <lineage>
        <taxon>Eukaryota</taxon>
        <taxon>Metazoa</taxon>
        <taxon>Ecdysozoa</taxon>
        <taxon>Arthropoda</taxon>
        <taxon>Hexapoda</taxon>
        <taxon>Insecta</taxon>
        <taxon>Pterygota</taxon>
        <taxon>Neoptera</taxon>
        <taxon>Polyneoptera</taxon>
        <taxon>Dictyoptera</taxon>
        <taxon>Blattodea</taxon>
        <taxon>Blaberoidea</taxon>
        <taxon>Blaberidae</taxon>
        <taxon>Diplopterinae</taxon>
        <taxon>Diploptera</taxon>
    </lineage>
</organism>
<dbReference type="Proteomes" id="UP001233999">
    <property type="component" value="Unassembled WGS sequence"/>
</dbReference>
<evidence type="ECO:0000313" key="2">
    <source>
        <dbReference type="EMBL" id="KAJ9594326.1"/>
    </source>
</evidence>
<reference evidence="2" key="1">
    <citation type="journal article" date="2023" name="IScience">
        <title>Live-bearing cockroach genome reveals convergent evolutionary mechanisms linked to viviparity in insects and beyond.</title>
        <authorList>
            <person name="Fouks B."/>
            <person name="Harrison M.C."/>
            <person name="Mikhailova A.A."/>
            <person name="Marchal E."/>
            <person name="English S."/>
            <person name="Carruthers M."/>
            <person name="Jennings E.C."/>
            <person name="Chiamaka E.L."/>
            <person name="Frigard R.A."/>
            <person name="Pippel M."/>
            <person name="Attardo G.M."/>
            <person name="Benoit J.B."/>
            <person name="Bornberg-Bauer E."/>
            <person name="Tobe S.S."/>
        </authorList>
    </citation>
    <scope>NUCLEOTIDE SEQUENCE</scope>
    <source>
        <strain evidence="2">Stay&amp;Tobe</strain>
    </source>
</reference>
<evidence type="ECO:0000259" key="1">
    <source>
        <dbReference type="PROSITE" id="PS51742"/>
    </source>
</evidence>
<protein>
    <recommendedName>
        <fullName evidence="1">PPC domain-containing protein</fullName>
    </recommendedName>
</protein>
<dbReference type="PROSITE" id="PS51742">
    <property type="entry name" value="PPC"/>
    <property type="match status" value="1"/>
</dbReference>
<evidence type="ECO:0000313" key="3">
    <source>
        <dbReference type="Proteomes" id="UP001233999"/>
    </source>
</evidence>
<dbReference type="Gene3D" id="3.30.1330.80">
    <property type="entry name" value="Hypothetical protein, similar to alpha- acetolactate decarboxylase, domain 2"/>
    <property type="match status" value="1"/>
</dbReference>
<dbReference type="Pfam" id="PF03479">
    <property type="entry name" value="PCC"/>
    <property type="match status" value="1"/>
</dbReference>
<keyword evidence="3" id="KW-1185">Reference proteome</keyword>
<dbReference type="SUPFAM" id="SSF117856">
    <property type="entry name" value="AF0104/ALDC/Ptd012-like"/>
    <property type="match status" value="1"/>
</dbReference>
<sequence>MCCFQEVYEGALKVYAMKLHPGMEIKSALIEFVKANNISSAFIITCCGSVRKCQIRYATCDGVEKGKDFNAVKVKISEILCRNFEITSLVGTLCKDGAHLHVTLGDNEGNTISGHVIGSLFVQTTAEIVLGTACGINFSRQYDESTGFNELVVSKSPET</sequence>
<proteinExistence type="predicted"/>